<keyword evidence="3 6" id="KW-0812">Transmembrane</keyword>
<name>A0A1N6IEU8_9BURK</name>
<comment type="subcellular location">
    <subcellularLocation>
        <location evidence="1">Cell membrane</location>
        <topology evidence="1">Multi-pass membrane protein</topology>
    </subcellularLocation>
</comment>
<evidence type="ECO:0000256" key="6">
    <source>
        <dbReference type="SAM" id="Phobius"/>
    </source>
</evidence>
<evidence type="ECO:0000256" key="3">
    <source>
        <dbReference type="ARBA" id="ARBA00022692"/>
    </source>
</evidence>
<dbReference type="PANTHER" id="PTHR30509">
    <property type="entry name" value="P-HYDROXYBENZOIC ACID EFFLUX PUMP SUBUNIT-RELATED"/>
    <property type="match status" value="1"/>
</dbReference>
<feature type="transmembrane region" description="Helical" evidence="6">
    <location>
        <begin position="524"/>
        <end position="546"/>
    </location>
</feature>
<accession>A0A1N6IEU8</accession>
<reference evidence="7 8" key="1">
    <citation type="submission" date="2016-11" db="EMBL/GenBank/DDBJ databases">
        <authorList>
            <person name="Jaros S."/>
            <person name="Januszkiewicz K."/>
            <person name="Wedrychowicz H."/>
        </authorList>
    </citation>
    <scope>NUCLEOTIDE SEQUENCE [LARGE SCALE GENOMIC DNA]</scope>
    <source>
        <strain evidence="7 8">GAS95</strain>
    </source>
</reference>
<evidence type="ECO:0000313" key="8">
    <source>
        <dbReference type="Proteomes" id="UP000185151"/>
    </source>
</evidence>
<keyword evidence="2" id="KW-1003">Cell membrane</keyword>
<dbReference type="RefSeq" id="WP_074295580.1">
    <property type="nucleotide sequence ID" value="NZ_FSRU01000001.1"/>
</dbReference>
<feature type="transmembrane region" description="Helical" evidence="6">
    <location>
        <begin position="130"/>
        <end position="149"/>
    </location>
</feature>
<evidence type="ECO:0000256" key="5">
    <source>
        <dbReference type="ARBA" id="ARBA00023136"/>
    </source>
</evidence>
<dbReference type="Pfam" id="PF04632">
    <property type="entry name" value="FUSC"/>
    <property type="match status" value="1"/>
</dbReference>
<dbReference type="EMBL" id="FSRU01000001">
    <property type="protein sequence ID" value="SIO30465.1"/>
    <property type="molecule type" value="Genomic_DNA"/>
</dbReference>
<feature type="transmembrane region" description="Helical" evidence="6">
    <location>
        <begin position="31"/>
        <end position="52"/>
    </location>
</feature>
<feature type="transmembrane region" description="Helical" evidence="6">
    <location>
        <begin position="393"/>
        <end position="414"/>
    </location>
</feature>
<dbReference type="GO" id="GO:0005886">
    <property type="term" value="C:plasma membrane"/>
    <property type="evidence" value="ECO:0007669"/>
    <property type="project" value="UniProtKB-SubCell"/>
</dbReference>
<protein>
    <submittedName>
        <fullName evidence="7">Uncharacterized membrane protein YccC</fullName>
    </submittedName>
</protein>
<feature type="transmembrane region" description="Helical" evidence="6">
    <location>
        <begin position="155"/>
        <end position="180"/>
    </location>
</feature>
<dbReference type="PANTHER" id="PTHR30509:SF40">
    <property type="entry name" value="BLR3852 PROTEIN"/>
    <property type="match status" value="1"/>
</dbReference>
<dbReference type="InterPro" id="IPR006726">
    <property type="entry name" value="PHBA_efflux_AaeB/fusaric-R"/>
</dbReference>
<keyword evidence="4 6" id="KW-1133">Transmembrane helix</keyword>
<sequence>MTTLIESARWSVWARATKMGAAAWMAGDGVVWLHLLKTALAALLAMGIAMRLELSSPRTAMATVAVLMQPFSGMVLSKSFYRVVGTTLGTIAAVMLGAIFPQQSALYMLGMTVWISACTAAAVRYRQFQWYAFVLAGYTAALIGIPVVMEPGGLFMAALTRAAEVTIGILCSGAVSALFLPLRSSTALQRILRTRYSHFCLFAASVLGEKIDDVAYEGRFADLVDQIVGFEATRKFASFEDPNTRVRSRRLARLNSEFTNACTRLHALHQLLKRMHAGRTTPVLDAVRPYFDELSDLLVRLKDTMKPDGTRAASAALELDRFQSRLPEFAGETRRLLATAAPELLLDFDTTMELLYRFVDEFRRYTEAYASLNDQNHALERTVTRHAVTTNGYVVGFTFLRAVLAVGAMGALWIATDWPSGGYAVIGAAVACALSSTSADTSKFAAQMAVGVALATVAGYFFTCFVYPNIEGFPLLCAVLTPVLAFGAFLSMRPSTAGYGGAFGLLFCLLAGPDNVVVYTPDLVINNGIAVVVGMLVSSVVFAVIFPTQMPWRIERIKRDLRRQMKLVCEGTLGGLDQAFQSSTHDLMFQLRALLLKHSEQHRDALRWMLALLEIGHSIIDLRNETFDMPYAERLQPGWEAALDTVRRDLVDLFEQPDSARLTHAVTSVEAAIRIAQSLRGTLRADREKRHRMQRILSYLHFIRTALLDSGAPFYGSAERLHRATAPRVRQPHD</sequence>
<evidence type="ECO:0000256" key="4">
    <source>
        <dbReference type="ARBA" id="ARBA00022989"/>
    </source>
</evidence>
<feature type="transmembrane region" description="Helical" evidence="6">
    <location>
        <begin position="80"/>
        <end position="100"/>
    </location>
</feature>
<gene>
    <name evidence="7" type="ORF">SAMN05444165_2089</name>
</gene>
<dbReference type="AlphaFoldDB" id="A0A1N6IEU8"/>
<feature type="transmembrane region" description="Helical" evidence="6">
    <location>
        <begin position="497"/>
        <end position="518"/>
    </location>
</feature>
<dbReference type="OrthoDB" id="6538131at2"/>
<keyword evidence="8" id="KW-1185">Reference proteome</keyword>
<keyword evidence="5 6" id="KW-0472">Membrane</keyword>
<proteinExistence type="predicted"/>
<evidence type="ECO:0000256" key="1">
    <source>
        <dbReference type="ARBA" id="ARBA00004651"/>
    </source>
</evidence>
<evidence type="ECO:0000313" key="7">
    <source>
        <dbReference type="EMBL" id="SIO30465.1"/>
    </source>
</evidence>
<feature type="transmembrane region" description="Helical" evidence="6">
    <location>
        <begin position="473"/>
        <end position="490"/>
    </location>
</feature>
<feature type="transmembrane region" description="Helical" evidence="6">
    <location>
        <begin position="106"/>
        <end position="123"/>
    </location>
</feature>
<organism evidence="7 8">
    <name type="scientific">Paraburkholderia phenazinium</name>
    <dbReference type="NCBI Taxonomy" id="60549"/>
    <lineage>
        <taxon>Bacteria</taxon>
        <taxon>Pseudomonadati</taxon>
        <taxon>Pseudomonadota</taxon>
        <taxon>Betaproteobacteria</taxon>
        <taxon>Burkholderiales</taxon>
        <taxon>Burkholderiaceae</taxon>
        <taxon>Paraburkholderia</taxon>
    </lineage>
</organism>
<dbReference type="GO" id="GO:0022857">
    <property type="term" value="F:transmembrane transporter activity"/>
    <property type="evidence" value="ECO:0007669"/>
    <property type="project" value="InterPro"/>
</dbReference>
<dbReference type="Proteomes" id="UP000185151">
    <property type="component" value="Unassembled WGS sequence"/>
</dbReference>
<evidence type="ECO:0000256" key="2">
    <source>
        <dbReference type="ARBA" id="ARBA00022475"/>
    </source>
</evidence>
<feature type="transmembrane region" description="Helical" evidence="6">
    <location>
        <begin position="444"/>
        <end position="467"/>
    </location>
</feature>